<feature type="transmembrane region" description="Helical" evidence="1">
    <location>
        <begin position="40"/>
        <end position="61"/>
    </location>
</feature>
<dbReference type="PROSITE" id="PS51257">
    <property type="entry name" value="PROKAR_LIPOPROTEIN"/>
    <property type="match status" value="1"/>
</dbReference>
<proteinExistence type="predicted"/>
<dbReference type="Pfam" id="PF16936">
    <property type="entry name" value="Holin_9"/>
    <property type="match status" value="1"/>
</dbReference>
<reference evidence="2 3" key="1">
    <citation type="submission" date="2019-07" db="EMBL/GenBank/DDBJ databases">
        <title>New Mycobacterium species.</title>
        <authorList>
            <person name="Tortoli E."/>
            <person name="Ghielmetti G."/>
            <person name="Friedel U."/>
            <person name="Trovato A."/>
        </authorList>
    </citation>
    <scope>NUCLEOTIDE SEQUENCE [LARGE SCALE GENOMIC DNA]</scope>
    <source>
        <strain evidence="2 3">16-83</strain>
    </source>
</reference>
<accession>A0A557XWE3</accession>
<dbReference type="RefSeq" id="WP_144950816.1">
    <property type="nucleotide sequence ID" value="NZ_VMQU01000032.1"/>
</dbReference>
<dbReference type="OrthoDB" id="4764075at2"/>
<feature type="transmembrane region" description="Helical" evidence="1">
    <location>
        <begin position="68"/>
        <end position="89"/>
    </location>
</feature>
<name>A0A557XWE3_9MYCO</name>
<dbReference type="AlphaFoldDB" id="A0A557XWE3"/>
<evidence type="ECO:0000313" key="2">
    <source>
        <dbReference type="EMBL" id="TVS90345.1"/>
    </source>
</evidence>
<keyword evidence="1" id="KW-0472">Membrane</keyword>
<evidence type="ECO:0000313" key="3">
    <source>
        <dbReference type="Proteomes" id="UP000320513"/>
    </source>
</evidence>
<evidence type="ECO:0008006" key="4">
    <source>
        <dbReference type="Google" id="ProtNLM"/>
    </source>
</evidence>
<keyword evidence="3" id="KW-1185">Reference proteome</keyword>
<keyword evidence="1" id="KW-1133">Transmembrane helix</keyword>
<keyword evidence="1" id="KW-0812">Transmembrane</keyword>
<evidence type="ECO:0000256" key="1">
    <source>
        <dbReference type="SAM" id="Phobius"/>
    </source>
</evidence>
<gene>
    <name evidence="2" type="ORF">FPZ47_09895</name>
</gene>
<sequence>MIPLPRPWLLASAMLLGCAAGLLAGVAFTSVARAGTRPDVAIALVVGIPALTGLLTILFSGRRWVTTLGAFVLGLGPGWFGVLVALRVACGA</sequence>
<protein>
    <recommendedName>
        <fullName evidence="4">Hydrophobic protein</fullName>
    </recommendedName>
</protein>
<dbReference type="InterPro" id="IPR031614">
    <property type="entry name" value="Holin_9"/>
</dbReference>
<dbReference type="EMBL" id="VMQU01000032">
    <property type="protein sequence ID" value="TVS90345.1"/>
    <property type="molecule type" value="Genomic_DNA"/>
</dbReference>
<dbReference type="Proteomes" id="UP000320513">
    <property type="component" value="Unassembled WGS sequence"/>
</dbReference>
<organism evidence="2 3">
    <name type="scientific">Mycobacterium helveticum</name>
    <dbReference type="NCBI Taxonomy" id="2592811"/>
    <lineage>
        <taxon>Bacteria</taxon>
        <taxon>Bacillati</taxon>
        <taxon>Actinomycetota</taxon>
        <taxon>Actinomycetes</taxon>
        <taxon>Mycobacteriales</taxon>
        <taxon>Mycobacteriaceae</taxon>
        <taxon>Mycobacterium</taxon>
    </lineage>
</organism>
<comment type="caution">
    <text evidence="2">The sequence shown here is derived from an EMBL/GenBank/DDBJ whole genome shotgun (WGS) entry which is preliminary data.</text>
</comment>